<dbReference type="AlphaFoldDB" id="A0A062V3A1"/>
<accession>A0A062V3A1</accession>
<evidence type="ECO:0000313" key="3">
    <source>
        <dbReference type="Proteomes" id="UP000027153"/>
    </source>
</evidence>
<feature type="transmembrane region" description="Helical" evidence="1">
    <location>
        <begin position="21"/>
        <end position="41"/>
    </location>
</feature>
<keyword evidence="1" id="KW-0472">Membrane</keyword>
<keyword evidence="3" id="KW-1185">Reference proteome</keyword>
<feature type="transmembrane region" description="Helical" evidence="1">
    <location>
        <begin position="61"/>
        <end position="81"/>
    </location>
</feature>
<name>A0A062V3A1_9EURY</name>
<evidence type="ECO:0000313" key="2">
    <source>
        <dbReference type="EMBL" id="KCZ71088.1"/>
    </source>
</evidence>
<dbReference type="EMBL" id="JMIY01000007">
    <property type="protein sequence ID" value="KCZ71088.1"/>
    <property type="molecule type" value="Genomic_DNA"/>
</dbReference>
<evidence type="ECO:0000256" key="1">
    <source>
        <dbReference type="SAM" id="Phobius"/>
    </source>
</evidence>
<keyword evidence="1" id="KW-1133">Transmembrane helix</keyword>
<gene>
    <name evidence="2" type="ORF">ANME2D_03119</name>
</gene>
<comment type="caution">
    <text evidence="2">The sequence shown here is derived from an EMBL/GenBank/DDBJ whole genome shotgun (WGS) entry which is preliminary data.</text>
</comment>
<dbReference type="RefSeq" id="WP_048093248.1">
    <property type="nucleotide sequence ID" value="NZ_JMIY01000007.1"/>
</dbReference>
<keyword evidence="1" id="KW-0812">Transmembrane</keyword>
<protein>
    <submittedName>
        <fullName evidence="2">Uncharacterized protein</fullName>
    </submittedName>
</protein>
<dbReference type="Proteomes" id="UP000027153">
    <property type="component" value="Unassembled WGS sequence"/>
</dbReference>
<reference evidence="2 3" key="1">
    <citation type="journal article" date="2013" name="Nature">
        <title>Anaerobic oxidation of methane coupled to nitrate reduction in a novel archaeal lineage.</title>
        <authorList>
            <person name="Haroon M.F."/>
            <person name="Hu S."/>
            <person name="Shi Y."/>
            <person name="Imelfort M."/>
            <person name="Keller J."/>
            <person name="Hugenholtz P."/>
            <person name="Yuan Z."/>
            <person name="Tyson G.W."/>
        </authorList>
    </citation>
    <scope>NUCLEOTIDE SEQUENCE [LARGE SCALE GENOMIC DNA]</scope>
    <source>
        <strain evidence="2 3">ANME-2d</strain>
    </source>
</reference>
<organism evidence="2 3">
    <name type="scientific">Candidatus Methanoperedens nitratireducens</name>
    <dbReference type="NCBI Taxonomy" id="1392998"/>
    <lineage>
        <taxon>Archaea</taxon>
        <taxon>Methanobacteriati</taxon>
        <taxon>Methanobacteriota</taxon>
        <taxon>Stenosarchaea group</taxon>
        <taxon>Methanomicrobia</taxon>
        <taxon>Methanosarcinales</taxon>
        <taxon>ANME-2 cluster</taxon>
        <taxon>Candidatus Methanoperedentaceae</taxon>
        <taxon>Candidatus Methanoperedens</taxon>
    </lineage>
</organism>
<proteinExistence type="predicted"/>
<sequence>MAKEDCKDTIHQKEVIYSSQLGRYIFYFLILITPFLIAFLWLDILREILLKMNVIFLNTNFLGQLFLILSMVLPIGILIMISKEITAKVIISTNGIEYSDIFTRVYCPWKNIIRIETINRTDRYIRFGDARLRTWNIYNISTWDNKFTLDGNFFWKDEILTYVYNKVISCAPNVQKVTKSIDTVTYDDSIVH</sequence>